<accession>A0A3S4VH46</accession>
<evidence type="ECO:0000313" key="2">
    <source>
        <dbReference type="Proteomes" id="UP000279306"/>
    </source>
</evidence>
<organism evidence="1 2">
    <name type="scientific">Mycolicibacterium aurum</name>
    <name type="common">Mycobacterium aurum</name>
    <dbReference type="NCBI Taxonomy" id="1791"/>
    <lineage>
        <taxon>Bacteria</taxon>
        <taxon>Bacillati</taxon>
        <taxon>Actinomycetota</taxon>
        <taxon>Actinomycetes</taxon>
        <taxon>Mycobacteriales</taxon>
        <taxon>Mycobacteriaceae</taxon>
        <taxon>Mycolicibacterium</taxon>
    </lineage>
</organism>
<name>A0A3S4VH46_MYCAU</name>
<sequence length="34" mass="3848">MTTTKKTTKNRFIAGGTAGLLTNPPYRYAIYRKL</sequence>
<keyword evidence="2" id="KW-1185">Reference proteome</keyword>
<reference evidence="1 2" key="1">
    <citation type="submission" date="2018-12" db="EMBL/GenBank/DDBJ databases">
        <authorList>
            <consortium name="Pathogen Informatics"/>
        </authorList>
    </citation>
    <scope>NUCLEOTIDE SEQUENCE [LARGE SCALE GENOMIC DNA]</scope>
    <source>
        <strain evidence="1 2">NCTC10437</strain>
    </source>
</reference>
<evidence type="ECO:0000313" key="1">
    <source>
        <dbReference type="EMBL" id="VEG51320.1"/>
    </source>
</evidence>
<dbReference type="Proteomes" id="UP000279306">
    <property type="component" value="Chromosome"/>
</dbReference>
<dbReference type="EMBL" id="LR134356">
    <property type="protein sequence ID" value="VEG51320.1"/>
    <property type="molecule type" value="Genomic_DNA"/>
</dbReference>
<gene>
    <name evidence="1" type="ORF">NCTC10437_00427</name>
</gene>
<protein>
    <submittedName>
        <fullName evidence="1">Uncharacterized protein</fullName>
    </submittedName>
</protein>
<dbReference type="AlphaFoldDB" id="A0A3S4VH46"/>
<proteinExistence type="predicted"/>
<dbReference type="KEGG" id="mauu:NCTC10437_00427"/>